<keyword evidence="2" id="KW-0808">Transferase</keyword>
<sequence length="144" mass="15963">MEPRISDFGIAKHLDQSSTSAPSTAISGTIGYIAPENAFTTTKGKESDVYSYGVVLLELITRKTPSDPSFTEKMDIVGWVRSVWSETQQITMIVDLFLLDETVDSHIAKQVIGMLLIALKCSDKEPNNRPTMRDVINQLLDLKS</sequence>
<name>B9RGQ5_RICCO</name>
<dbReference type="PROSITE" id="PS50011">
    <property type="entry name" value="PROTEIN_KINASE_DOM"/>
    <property type="match status" value="1"/>
</dbReference>
<dbReference type="Pfam" id="PF00069">
    <property type="entry name" value="Pkinase"/>
    <property type="match status" value="1"/>
</dbReference>
<dbReference type="InParanoid" id="B9RGQ5"/>
<evidence type="ECO:0000259" key="1">
    <source>
        <dbReference type="PROSITE" id="PS50011"/>
    </source>
</evidence>
<dbReference type="InterPro" id="IPR051564">
    <property type="entry name" value="LRR_receptor-like_kinase"/>
</dbReference>
<gene>
    <name evidence="2" type="ORF">RCOM_1442800</name>
</gene>
<reference evidence="3" key="1">
    <citation type="journal article" date="2010" name="Nat. Biotechnol.">
        <title>Draft genome sequence of the oilseed species Ricinus communis.</title>
        <authorList>
            <person name="Chan A.P."/>
            <person name="Crabtree J."/>
            <person name="Zhao Q."/>
            <person name="Lorenzi H."/>
            <person name="Orvis J."/>
            <person name="Puiu D."/>
            <person name="Melake-Berhan A."/>
            <person name="Jones K.M."/>
            <person name="Redman J."/>
            <person name="Chen G."/>
            <person name="Cahoon E.B."/>
            <person name="Gedil M."/>
            <person name="Stanke M."/>
            <person name="Haas B.J."/>
            <person name="Wortman J.R."/>
            <person name="Fraser-Liggett C.M."/>
            <person name="Ravel J."/>
            <person name="Rabinowicz P.D."/>
        </authorList>
    </citation>
    <scope>NUCLEOTIDE SEQUENCE [LARGE SCALE GENOMIC DNA]</scope>
    <source>
        <strain evidence="3">cv. Hale</strain>
    </source>
</reference>
<keyword evidence="3" id="KW-1185">Reference proteome</keyword>
<dbReference type="EMBL" id="EQ973778">
    <property type="protein sequence ID" value="EEF49267.1"/>
    <property type="molecule type" value="Genomic_DNA"/>
</dbReference>
<keyword evidence="2" id="KW-0418">Kinase</keyword>
<feature type="domain" description="Protein kinase" evidence="1">
    <location>
        <begin position="1"/>
        <end position="140"/>
    </location>
</feature>
<dbReference type="GO" id="GO:0005524">
    <property type="term" value="F:ATP binding"/>
    <property type="evidence" value="ECO:0007669"/>
    <property type="project" value="InterPro"/>
</dbReference>
<dbReference type="InterPro" id="IPR011009">
    <property type="entry name" value="Kinase-like_dom_sf"/>
</dbReference>
<dbReference type="Gene3D" id="1.10.510.10">
    <property type="entry name" value="Transferase(Phosphotransferase) domain 1"/>
    <property type="match status" value="1"/>
</dbReference>
<dbReference type="GO" id="GO:0004672">
    <property type="term" value="F:protein kinase activity"/>
    <property type="evidence" value="ECO:0007669"/>
    <property type="project" value="InterPro"/>
</dbReference>
<organism evidence="2 3">
    <name type="scientific">Ricinus communis</name>
    <name type="common">Castor bean</name>
    <dbReference type="NCBI Taxonomy" id="3988"/>
    <lineage>
        <taxon>Eukaryota</taxon>
        <taxon>Viridiplantae</taxon>
        <taxon>Streptophyta</taxon>
        <taxon>Embryophyta</taxon>
        <taxon>Tracheophyta</taxon>
        <taxon>Spermatophyta</taxon>
        <taxon>Magnoliopsida</taxon>
        <taxon>eudicotyledons</taxon>
        <taxon>Gunneridae</taxon>
        <taxon>Pentapetalae</taxon>
        <taxon>rosids</taxon>
        <taxon>fabids</taxon>
        <taxon>Malpighiales</taxon>
        <taxon>Euphorbiaceae</taxon>
        <taxon>Acalyphoideae</taxon>
        <taxon>Acalypheae</taxon>
        <taxon>Ricinus</taxon>
    </lineage>
</organism>
<evidence type="ECO:0000313" key="2">
    <source>
        <dbReference type="EMBL" id="EEF49267.1"/>
    </source>
</evidence>
<accession>B9RGQ5</accession>
<proteinExistence type="predicted"/>
<dbReference type="Proteomes" id="UP000008311">
    <property type="component" value="Unassembled WGS sequence"/>
</dbReference>
<dbReference type="AlphaFoldDB" id="B9RGQ5"/>
<dbReference type="InterPro" id="IPR000719">
    <property type="entry name" value="Prot_kinase_dom"/>
</dbReference>
<dbReference type="PANTHER" id="PTHR48055:SF57">
    <property type="entry name" value="PROTEIN KINASE DOMAIN-CONTAINING PROTEIN"/>
    <property type="match status" value="1"/>
</dbReference>
<protein>
    <submittedName>
        <fullName evidence="2">Serine-threonine protein kinase, plant-type, putative</fullName>
    </submittedName>
</protein>
<dbReference type="eggNOG" id="ENOG502QUAH">
    <property type="taxonomic scope" value="Eukaryota"/>
</dbReference>
<dbReference type="SUPFAM" id="SSF56112">
    <property type="entry name" value="Protein kinase-like (PK-like)"/>
    <property type="match status" value="1"/>
</dbReference>
<evidence type="ECO:0000313" key="3">
    <source>
        <dbReference type="Proteomes" id="UP000008311"/>
    </source>
</evidence>
<dbReference type="PANTHER" id="PTHR48055">
    <property type="entry name" value="LEUCINE-RICH REPEAT RECEPTOR PROTEIN KINASE EMS1"/>
    <property type="match status" value="1"/>
</dbReference>